<comment type="caution">
    <text evidence="9">The sequence shown here is derived from an EMBL/GenBank/DDBJ whole genome shotgun (WGS) entry which is preliminary data.</text>
</comment>
<dbReference type="PROSITE" id="PS00108">
    <property type="entry name" value="PROTEIN_KINASE_ST"/>
    <property type="match status" value="1"/>
</dbReference>
<feature type="compositionally biased region" description="Basic and acidic residues" evidence="6">
    <location>
        <begin position="304"/>
        <end position="322"/>
    </location>
</feature>
<dbReference type="GO" id="GO:0004674">
    <property type="term" value="F:protein serine/threonine kinase activity"/>
    <property type="evidence" value="ECO:0007669"/>
    <property type="project" value="UniProtKB-KW"/>
</dbReference>
<name>A0A839QTG6_9MICO</name>
<evidence type="ECO:0000259" key="8">
    <source>
        <dbReference type="PROSITE" id="PS50011"/>
    </source>
</evidence>
<sequence>MSPSSSALSESGYTILRKIGSGGMGIVYLAEDGAGNDVALKLLRPEVASDENARTRLRREVAALQRVSSDQIARPLDAELDGDGAFIVTEFIPGPTLDEAVRHHGALHLEVVREIGVVLGEALQEIHAAGIIHRDLKPSNIMIRGARPSELTEFSADGSRIDPVIIDFGIAQAREDSRLTSTGLMMGTAAYLDPEVVRTNETGPEVDWWAWAGLIAFAATGRDPFGSGRPDVVFLRAERGEVDVDGLPAQLADWLRDALQPRVQDRPDPEDLIHRLARLDLDPATAVDAPAKGGSSALGAGGSRDARPVHPTVERPQRRDEPAADPMATARLDALDDSAGDPAAENAGEAADEAPRTEVLPVYGYEQHPTKALPVVPLESPSAPYGANGGVPHGGPVPTQPIHHQQQFQQSYAQQAQFQQVQPAQQVAPAPAYAPPQHRPVAAPDHLRQGYELQHYPNPSAHPGMAAPMLPPRRPWLVWLGIVLMTALGAIAPFTAIIVFLLVSALARTWQRTWESGERARARSGRSGGAGAVMFALPRFAVALLESILLAMFPFILGLVFVLAIDAVAFYGFHAHLPLSWYGAGIVGFTILLCWIGLSSRLTRNGAHRVVDAAAPDGLWTMIMAFLLLALLIAVGVTILARGGTIDYFPFTGMPTFDTLAFWRR</sequence>
<keyword evidence="7" id="KW-0472">Membrane</keyword>
<evidence type="ECO:0000256" key="5">
    <source>
        <dbReference type="PROSITE-ProRule" id="PRU10141"/>
    </source>
</evidence>
<keyword evidence="7" id="KW-0812">Transmembrane</keyword>
<keyword evidence="9" id="KW-0723">Serine/threonine-protein kinase</keyword>
<keyword evidence="4 5" id="KW-0067">ATP-binding</keyword>
<dbReference type="PANTHER" id="PTHR43289:SF34">
    <property type="entry name" value="SERINE_THREONINE-PROTEIN KINASE YBDM-RELATED"/>
    <property type="match status" value="1"/>
</dbReference>
<keyword evidence="10" id="KW-1185">Reference proteome</keyword>
<feature type="transmembrane region" description="Helical" evidence="7">
    <location>
        <begin position="476"/>
        <end position="507"/>
    </location>
</feature>
<dbReference type="Pfam" id="PF00069">
    <property type="entry name" value="Pkinase"/>
    <property type="match status" value="1"/>
</dbReference>
<dbReference type="Proteomes" id="UP000568050">
    <property type="component" value="Unassembled WGS sequence"/>
</dbReference>
<dbReference type="InterPro" id="IPR011009">
    <property type="entry name" value="Kinase-like_dom_sf"/>
</dbReference>
<dbReference type="PROSITE" id="PS50011">
    <property type="entry name" value="PROTEIN_KINASE_DOM"/>
    <property type="match status" value="1"/>
</dbReference>
<dbReference type="AlphaFoldDB" id="A0A839QTG6"/>
<evidence type="ECO:0000256" key="3">
    <source>
        <dbReference type="ARBA" id="ARBA00022777"/>
    </source>
</evidence>
<keyword evidence="2 5" id="KW-0547">Nucleotide-binding</keyword>
<evidence type="ECO:0000313" key="9">
    <source>
        <dbReference type="EMBL" id="MBB3023362.1"/>
    </source>
</evidence>
<feature type="domain" description="Protein kinase" evidence="8">
    <location>
        <begin position="13"/>
        <end position="277"/>
    </location>
</feature>
<evidence type="ECO:0000256" key="1">
    <source>
        <dbReference type="ARBA" id="ARBA00022679"/>
    </source>
</evidence>
<evidence type="ECO:0000256" key="7">
    <source>
        <dbReference type="SAM" id="Phobius"/>
    </source>
</evidence>
<protein>
    <submittedName>
        <fullName evidence="9">Serine/threonine protein kinase</fullName>
    </submittedName>
</protein>
<dbReference type="Gene3D" id="3.30.200.20">
    <property type="entry name" value="Phosphorylase Kinase, domain 1"/>
    <property type="match status" value="1"/>
</dbReference>
<feature type="compositionally biased region" description="Low complexity" evidence="6">
    <location>
        <begin position="289"/>
        <end position="298"/>
    </location>
</feature>
<keyword evidence="1" id="KW-0808">Transferase</keyword>
<keyword evidence="3 9" id="KW-0418">Kinase</keyword>
<feature type="region of interest" description="Disordered" evidence="6">
    <location>
        <begin position="286"/>
        <end position="325"/>
    </location>
</feature>
<feature type="transmembrane region" description="Helical" evidence="7">
    <location>
        <begin position="551"/>
        <end position="572"/>
    </location>
</feature>
<evidence type="ECO:0000256" key="4">
    <source>
        <dbReference type="ARBA" id="ARBA00022840"/>
    </source>
</evidence>
<keyword evidence="7" id="KW-1133">Transmembrane helix</keyword>
<dbReference type="InterPro" id="IPR008271">
    <property type="entry name" value="Ser/Thr_kinase_AS"/>
</dbReference>
<accession>A0A839QTG6</accession>
<organism evidence="9 10">
    <name type="scientific">Helcobacillus massiliensis</name>
    <dbReference type="NCBI Taxonomy" id="521392"/>
    <lineage>
        <taxon>Bacteria</taxon>
        <taxon>Bacillati</taxon>
        <taxon>Actinomycetota</taxon>
        <taxon>Actinomycetes</taxon>
        <taxon>Micrococcales</taxon>
        <taxon>Dermabacteraceae</taxon>
        <taxon>Helcobacillus</taxon>
    </lineage>
</organism>
<feature type="transmembrane region" description="Helical" evidence="7">
    <location>
        <begin position="579"/>
        <end position="598"/>
    </location>
</feature>
<dbReference type="PROSITE" id="PS00107">
    <property type="entry name" value="PROTEIN_KINASE_ATP"/>
    <property type="match status" value="1"/>
</dbReference>
<gene>
    <name evidence="9" type="ORF">FHX50_001654</name>
</gene>
<dbReference type="InterPro" id="IPR017441">
    <property type="entry name" value="Protein_kinase_ATP_BS"/>
</dbReference>
<dbReference type="PANTHER" id="PTHR43289">
    <property type="entry name" value="MITOGEN-ACTIVATED PROTEIN KINASE KINASE KINASE 20-RELATED"/>
    <property type="match status" value="1"/>
</dbReference>
<dbReference type="InterPro" id="IPR000719">
    <property type="entry name" value="Prot_kinase_dom"/>
</dbReference>
<dbReference type="CDD" id="cd14014">
    <property type="entry name" value="STKc_PknB_like"/>
    <property type="match status" value="1"/>
</dbReference>
<evidence type="ECO:0000256" key="2">
    <source>
        <dbReference type="ARBA" id="ARBA00022741"/>
    </source>
</evidence>
<reference evidence="9 10" key="1">
    <citation type="submission" date="2020-08" db="EMBL/GenBank/DDBJ databases">
        <title>Sequencing the genomes of 1000 actinobacteria strains.</title>
        <authorList>
            <person name="Klenk H.-P."/>
        </authorList>
    </citation>
    <scope>NUCLEOTIDE SEQUENCE [LARGE SCALE GENOMIC DNA]</scope>
    <source>
        <strain evidence="9 10">DSM 23040</strain>
    </source>
</reference>
<dbReference type="EMBL" id="JACHWP010000004">
    <property type="protein sequence ID" value="MBB3023362.1"/>
    <property type="molecule type" value="Genomic_DNA"/>
</dbReference>
<dbReference type="GO" id="GO:0005524">
    <property type="term" value="F:ATP binding"/>
    <property type="evidence" value="ECO:0007669"/>
    <property type="project" value="UniProtKB-UniRule"/>
</dbReference>
<dbReference type="RefSeq" id="WP_246370897.1">
    <property type="nucleotide sequence ID" value="NZ_CBCSFZ010000014.1"/>
</dbReference>
<dbReference type="SUPFAM" id="SSF56112">
    <property type="entry name" value="Protein kinase-like (PK-like)"/>
    <property type="match status" value="1"/>
</dbReference>
<feature type="transmembrane region" description="Helical" evidence="7">
    <location>
        <begin position="618"/>
        <end position="641"/>
    </location>
</feature>
<dbReference type="Gene3D" id="1.10.510.10">
    <property type="entry name" value="Transferase(Phosphotransferase) domain 1"/>
    <property type="match status" value="1"/>
</dbReference>
<evidence type="ECO:0000313" key="10">
    <source>
        <dbReference type="Proteomes" id="UP000568050"/>
    </source>
</evidence>
<feature type="binding site" evidence="5">
    <location>
        <position position="41"/>
    </location>
    <ligand>
        <name>ATP</name>
        <dbReference type="ChEBI" id="CHEBI:30616"/>
    </ligand>
</feature>
<proteinExistence type="predicted"/>
<evidence type="ECO:0000256" key="6">
    <source>
        <dbReference type="SAM" id="MobiDB-lite"/>
    </source>
</evidence>
<dbReference type="SMART" id="SM00220">
    <property type="entry name" value="S_TKc"/>
    <property type="match status" value="1"/>
</dbReference>